<dbReference type="EMBL" id="QGKX02001290">
    <property type="protein sequence ID" value="KAF3538205.1"/>
    <property type="molecule type" value="Genomic_DNA"/>
</dbReference>
<dbReference type="AlphaFoldDB" id="A0A8S9Q363"/>
<evidence type="ECO:0000313" key="2">
    <source>
        <dbReference type="Proteomes" id="UP000712600"/>
    </source>
</evidence>
<name>A0A8S9Q363_BRACR</name>
<reference evidence="1" key="1">
    <citation type="submission" date="2019-12" db="EMBL/GenBank/DDBJ databases">
        <title>Genome sequencing and annotation of Brassica cretica.</title>
        <authorList>
            <person name="Studholme D.J."/>
            <person name="Sarris P."/>
        </authorList>
    </citation>
    <scope>NUCLEOTIDE SEQUENCE</scope>
    <source>
        <strain evidence="1">PFS-109/04</strain>
        <tissue evidence="1">Leaf</tissue>
    </source>
</reference>
<accession>A0A8S9Q363</accession>
<proteinExistence type="predicted"/>
<protein>
    <submittedName>
        <fullName evidence="1">Uncharacterized protein</fullName>
    </submittedName>
</protein>
<comment type="caution">
    <text evidence="1">The sequence shown here is derived from an EMBL/GenBank/DDBJ whole genome shotgun (WGS) entry which is preliminary data.</text>
</comment>
<organism evidence="1 2">
    <name type="scientific">Brassica cretica</name>
    <name type="common">Mustard</name>
    <dbReference type="NCBI Taxonomy" id="69181"/>
    <lineage>
        <taxon>Eukaryota</taxon>
        <taxon>Viridiplantae</taxon>
        <taxon>Streptophyta</taxon>
        <taxon>Embryophyta</taxon>
        <taxon>Tracheophyta</taxon>
        <taxon>Spermatophyta</taxon>
        <taxon>Magnoliopsida</taxon>
        <taxon>eudicotyledons</taxon>
        <taxon>Gunneridae</taxon>
        <taxon>Pentapetalae</taxon>
        <taxon>rosids</taxon>
        <taxon>malvids</taxon>
        <taxon>Brassicales</taxon>
        <taxon>Brassicaceae</taxon>
        <taxon>Brassiceae</taxon>
        <taxon>Brassica</taxon>
    </lineage>
</organism>
<gene>
    <name evidence="1" type="ORF">F2Q69_00023226</name>
</gene>
<sequence length="130" mass="14515">MYLFLKRTSWKKVVEISNGSNRPLILGRAFLATVGAVTDMPNKRISFVKIDENVFYRAEPTNKCTRLASSISVLDQSTHVPISKEDLMEKVPNKKSVMANLGHSKLWVESGMVAKLKVKYMEVTGAGVQN</sequence>
<dbReference type="Proteomes" id="UP000712600">
    <property type="component" value="Unassembled WGS sequence"/>
</dbReference>
<evidence type="ECO:0000313" key="1">
    <source>
        <dbReference type="EMBL" id="KAF3538205.1"/>
    </source>
</evidence>